<organism evidence="1 2">
    <name type="scientific">Stephania cephalantha</name>
    <dbReference type="NCBI Taxonomy" id="152367"/>
    <lineage>
        <taxon>Eukaryota</taxon>
        <taxon>Viridiplantae</taxon>
        <taxon>Streptophyta</taxon>
        <taxon>Embryophyta</taxon>
        <taxon>Tracheophyta</taxon>
        <taxon>Spermatophyta</taxon>
        <taxon>Magnoliopsida</taxon>
        <taxon>Ranunculales</taxon>
        <taxon>Menispermaceae</taxon>
        <taxon>Menispermoideae</taxon>
        <taxon>Cissampelideae</taxon>
        <taxon>Stephania</taxon>
    </lineage>
</organism>
<evidence type="ECO:0000313" key="1">
    <source>
        <dbReference type="EMBL" id="KAK9083876.1"/>
    </source>
</evidence>
<dbReference type="EMBL" id="JBBNAG010000013">
    <property type="protein sequence ID" value="KAK9083876.1"/>
    <property type="molecule type" value="Genomic_DNA"/>
</dbReference>
<proteinExistence type="predicted"/>
<reference evidence="1 2" key="1">
    <citation type="submission" date="2024-01" db="EMBL/GenBank/DDBJ databases">
        <title>Genome assemblies of Stephania.</title>
        <authorList>
            <person name="Yang L."/>
        </authorList>
    </citation>
    <scope>NUCLEOTIDE SEQUENCE [LARGE SCALE GENOMIC DNA]</scope>
    <source>
        <strain evidence="1">JXDWG</strain>
        <tissue evidence="1">Leaf</tissue>
    </source>
</reference>
<dbReference type="Proteomes" id="UP001419268">
    <property type="component" value="Unassembled WGS sequence"/>
</dbReference>
<comment type="caution">
    <text evidence="1">The sequence shown here is derived from an EMBL/GenBank/DDBJ whole genome shotgun (WGS) entry which is preliminary data.</text>
</comment>
<accession>A0AAP0DZK4</accession>
<sequence length="293" mass="34986">MDRQRRERYDWRKRLGGEEENEGKRLIDPLCSHVEVCKICEDYSHPKYDCPYYPKYENYHYSSHASPQPNFFGLMPSPQIPHHEKRSVQDMTNDLIFRELHFQQNHQQCQEENQQFQQSTSLEDMMKQLLDDQQQFHKELQQFSLHNQFLTQKENVSVDTLKNVEVNEVTQVEDYWSETAEGLEVFQIEPYIIIAQEENEENEMKIEVISERSEEPQKERKKDQPLVLVKPPTLPCIFVKPYKGVEVKERSRIFYTTDTFVLDDHDATYSFVLKVPNELQYLKEGMPISLPNM</sequence>
<protein>
    <submittedName>
        <fullName evidence="1">Uncharacterized protein</fullName>
    </submittedName>
</protein>
<evidence type="ECO:0000313" key="2">
    <source>
        <dbReference type="Proteomes" id="UP001419268"/>
    </source>
</evidence>
<dbReference type="AlphaFoldDB" id="A0AAP0DZK4"/>
<keyword evidence="2" id="KW-1185">Reference proteome</keyword>
<name>A0AAP0DZK4_9MAGN</name>
<gene>
    <name evidence="1" type="ORF">Scep_030347</name>
</gene>